<keyword evidence="3" id="KW-0812">Transmembrane</keyword>
<keyword evidence="7" id="KW-0998">Cell outer membrane</keyword>
<feature type="domain" description="POTRA" evidence="8">
    <location>
        <begin position="103"/>
        <end position="180"/>
    </location>
</feature>
<dbReference type="InterPro" id="IPR039910">
    <property type="entry name" value="D15-like"/>
</dbReference>
<dbReference type="PIRSF" id="PIRSF006076">
    <property type="entry name" value="OM_assembly_OMP85"/>
    <property type="match status" value="1"/>
</dbReference>
<dbReference type="HAMAP" id="MF_01430">
    <property type="entry name" value="OM_assembly_BamA"/>
    <property type="match status" value="1"/>
</dbReference>
<accession>A0A3B0TCX1</accession>
<proteinExistence type="inferred from homology"/>
<dbReference type="PROSITE" id="PS51779">
    <property type="entry name" value="POTRA"/>
    <property type="match status" value="3"/>
</dbReference>
<evidence type="ECO:0000256" key="2">
    <source>
        <dbReference type="ARBA" id="ARBA00022452"/>
    </source>
</evidence>
<organism evidence="9">
    <name type="scientific">hydrothermal vent metagenome</name>
    <dbReference type="NCBI Taxonomy" id="652676"/>
    <lineage>
        <taxon>unclassified sequences</taxon>
        <taxon>metagenomes</taxon>
        <taxon>ecological metagenomes</taxon>
    </lineage>
</organism>
<dbReference type="InterPro" id="IPR000184">
    <property type="entry name" value="Bac_surfAg_D15"/>
</dbReference>
<feature type="domain" description="POTRA" evidence="8">
    <location>
        <begin position="35"/>
        <end position="102"/>
    </location>
</feature>
<evidence type="ECO:0000256" key="6">
    <source>
        <dbReference type="ARBA" id="ARBA00023136"/>
    </source>
</evidence>
<dbReference type="Pfam" id="PF07244">
    <property type="entry name" value="POTRA"/>
    <property type="match status" value="5"/>
</dbReference>
<evidence type="ECO:0000313" key="9">
    <source>
        <dbReference type="EMBL" id="VAW09979.1"/>
    </source>
</evidence>
<evidence type="ECO:0000256" key="4">
    <source>
        <dbReference type="ARBA" id="ARBA00022729"/>
    </source>
</evidence>
<keyword evidence="2" id="KW-1134">Transmembrane beta strand</keyword>
<evidence type="ECO:0000256" key="7">
    <source>
        <dbReference type="ARBA" id="ARBA00023237"/>
    </source>
</evidence>
<protein>
    <submittedName>
        <fullName evidence="9">Outer membrane protein assembly factor YaeT</fullName>
    </submittedName>
</protein>
<keyword evidence="5" id="KW-0677">Repeat</keyword>
<evidence type="ECO:0000256" key="3">
    <source>
        <dbReference type="ARBA" id="ARBA00022692"/>
    </source>
</evidence>
<dbReference type="GO" id="GO:0071709">
    <property type="term" value="P:membrane assembly"/>
    <property type="evidence" value="ECO:0007669"/>
    <property type="project" value="InterPro"/>
</dbReference>
<dbReference type="Gene3D" id="2.40.160.50">
    <property type="entry name" value="membrane protein fhac: a member of the omp85/tpsb transporter family"/>
    <property type="match status" value="1"/>
</dbReference>
<gene>
    <name evidence="9" type="ORF">MNBD_ALPHA09-2215</name>
</gene>
<feature type="domain" description="POTRA" evidence="8">
    <location>
        <begin position="357"/>
        <end position="430"/>
    </location>
</feature>
<dbReference type="GO" id="GO:0019867">
    <property type="term" value="C:outer membrane"/>
    <property type="evidence" value="ECO:0007669"/>
    <property type="project" value="InterPro"/>
</dbReference>
<evidence type="ECO:0000256" key="5">
    <source>
        <dbReference type="ARBA" id="ARBA00022737"/>
    </source>
</evidence>
<dbReference type="PANTHER" id="PTHR12815:SF23">
    <property type="entry name" value="OUTER MEMBRANE PROTEIN ASSEMBLY FACTOR BAMA"/>
    <property type="match status" value="1"/>
</dbReference>
<reference evidence="9" key="1">
    <citation type="submission" date="2018-06" db="EMBL/GenBank/DDBJ databases">
        <authorList>
            <person name="Zhirakovskaya E."/>
        </authorList>
    </citation>
    <scope>NUCLEOTIDE SEQUENCE</scope>
</reference>
<dbReference type="InterPro" id="IPR010827">
    <property type="entry name" value="BamA/TamA_POTRA"/>
</dbReference>
<dbReference type="Gene3D" id="3.10.20.310">
    <property type="entry name" value="membrane protein fhac"/>
    <property type="match status" value="5"/>
</dbReference>
<dbReference type="InterPro" id="IPR023707">
    <property type="entry name" value="OM_assembly_BamA"/>
</dbReference>
<dbReference type="Pfam" id="PF01103">
    <property type="entry name" value="Omp85"/>
    <property type="match status" value="1"/>
</dbReference>
<keyword evidence="4" id="KW-0732">Signal</keyword>
<dbReference type="PANTHER" id="PTHR12815">
    <property type="entry name" value="SORTING AND ASSEMBLY MACHINERY SAMM50 PROTEIN FAMILY MEMBER"/>
    <property type="match status" value="1"/>
</dbReference>
<comment type="subcellular location">
    <subcellularLocation>
        <location evidence="1">Membrane</location>
    </subcellularLocation>
</comment>
<evidence type="ECO:0000256" key="1">
    <source>
        <dbReference type="ARBA" id="ARBA00004370"/>
    </source>
</evidence>
<name>A0A3B0TCX1_9ZZZZ</name>
<evidence type="ECO:0000259" key="8">
    <source>
        <dbReference type="PROSITE" id="PS51779"/>
    </source>
</evidence>
<dbReference type="EMBL" id="UOEM01000001">
    <property type="protein sequence ID" value="VAW09979.1"/>
    <property type="molecule type" value="Genomic_DNA"/>
</dbReference>
<keyword evidence="6" id="KW-0472">Membrane</keyword>
<dbReference type="AlphaFoldDB" id="A0A3B0TCX1"/>
<sequence length="768" mass="85188">MTRTGKLGTGLTVAIFLMVSLVMGIADLRPAMAQGVVRDIVVEGNRRIEDETVRSYMRIGRGDAYDPALVNDSLKALFATGLFADVTISRRKGTLIVKVVENPIINRVAFEGNQKFDNEQLAKEIQSRSRTVFTRARVQADVQRLVTLYRRAGRFATTIEPKIIRKPQDRVDLVFEINEGVTTEISRINFIGNRAFSDGDLRDVIITDESSWWDEIIGRGSTYDPDRMNFDRELLRRHYLKNGYADFRVVSAVAELDRQQSQFFITFTVDEGEQYKFGAIDIDSSLTSLPLDFIDGEILTEEGDTYDATQIDKTVENLTIEAGKLGFAFVKVRPRPQRDRDAKTIGITYLIDDGPRVYVERINVRGNIRTLDSVIRREFRLAEGDAFNRALIVKARRDLQALGFFATVKITTEEGSRPDRVIINVDVEEKSTGEVSFGLGYSSVDAVVGNIQLTERNLLGRGQYLRLQTQLSGDRQQIDLRFTEPYFLGRRLTFGVDLFGNETDSTDTSSFKSNQLGAGVRFGFPLGEDLFLNTKYSLTRDEIFDVDLATASLSVQQAVGESIVSLVGYTLTYNTLDNQLKPTEGIRATFSQELAGLGGDVNYLRTQASAATYYQFMPDIVGSLKVSGGNIEPWDDQEVRILDAFFKGSDLVRGFERSGLGPRDAATGDALGGTNFVGTSAEVRFPFYGIPEEFGITGAAFVDAGTVFGTPASGGATVNDISDIRAAAGVSIIWDSPLGPLRADFSEPFLSQSFDETKFFQFSGGFKF</sequence>
<dbReference type="NCBIfam" id="TIGR03303">
    <property type="entry name" value="OM_YaeT"/>
    <property type="match status" value="1"/>
</dbReference>
<dbReference type="InterPro" id="IPR034746">
    <property type="entry name" value="POTRA"/>
</dbReference>